<keyword evidence="2" id="KW-1185">Reference proteome</keyword>
<evidence type="ECO:0000313" key="2">
    <source>
        <dbReference type="Proteomes" id="UP000501690"/>
    </source>
</evidence>
<evidence type="ECO:0000313" key="1">
    <source>
        <dbReference type="EMBL" id="QCD86869.1"/>
    </source>
</evidence>
<proteinExistence type="predicted"/>
<reference evidence="1 2" key="1">
    <citation type="submission" date="2019-04" db="EMBL/GenBank/DDBJ databases">
        <title>An improved genome assembly and genetic linkage map for asparagus bean, Vigna unguiculata ssp. sesquipedialis.</title>
        <authorList>
            <person name="Xia Q."/>
            <person name="Zhang R."/>
            <person name="Dong Y."/>
        </authorList>
    </citation>
    <scope>NUCLEOTIDE SEQUENCE [LARGE SCALE GENOMIC DNA]</scope>
    <source>
        <tissue evidence="1">Leaf</tissue>
    </source>
</reference>
<name>A0A4D6LE38_VIGUN</name>
<dbReference type="AlphaFoldDB" id="A0A4D6LE38"/>
<organism evidence="1 2">
    <name type="scientific">Vigna unguiculata</name>
    <name type="common">Cowpea</name>
    <dbReference type="NCBI Taxonomy" id="3917"/>
    <lineage>
        <taxon>Eukaryota</taxon>
        <taxon>Viridiplantae</taxon>
        <taxon>Streptophyta</taxon>
        <taxon>Embryophyta</taxon>
        <taxon>Tracheophyta</taxon>
        <taxon>Spermatophyta</taxon>
        <taxon>Magnoliopsida</taxon>
        <taxon>eudicotyledons</taxon>
        <taxon>Gunneridae</taxon>
        <taxon>Pentapetalae</taxon>
        <taxon>rosids</taxon>
        <taxon>fabids</taxon>
        <taxon>Fabales</taxon>
        <taxon>Fabaceae</taxon>
        <taxon>Papilionoideae</taxon>
        <taxon>50 kb inversion clade</taxon>
        <taxon>NPAAA clade</taxon>
        <taxon>indigoferoid/millettioid clade</taxon>
        <taxon>Phaseoleae</taxon>
        <taxon>Vigna</taxon>
    </lineage>
</organism>
<dbReference type="Proteomes" id="UP000501690">
    <property type="component" value="Linkage Group LG3"/>
</dbReference>
<gene>
    <name evidence="1" type="ORF">DEO72_LG3g1397</name>
</gene>
<dbReference type="EMBL" id="CP039347">
    <property type="protein sequence ID" value="QCD86869.1"/>
    <property type="molecule type" value="Genomic_DNA"/>
</dbReference>
<protein>
    <submittedName>
        <fullName evidence="1">Uncharacterized protein</fullName>
    </submittedName>
</protein>
<accession>A0A4D6LE38</accession>
<sequence>MREDQEKMGWMQTLVGSHGRRIPTALQEKTRVMGKGEDMVMNPSNHALENMRVERIPNAHKVASCEVLEKNARFGAAKIVVPGPCDAMPMWVADAGRN</sequence>